<comment type="caution">
    <text evidence="1">The sequence shown here is derived from an EMBL/GenBank/DDBJ whole genome shotgun (WGS) entry which is preliminary data.</text>
</comment>
<name>A0ACC1N252_9PEZI</name>
<accession>A0ACC1N252</accession>
<proteinExistence type="predicted"/>
<dbReference type="EMBL" id="JAPDGR010002966">
    <property type="protein sequence ID" value="KAJ2973365.1"/>
    <property type="molecule type" value="Genomic_DNA"/>
</dbReference>
<reference evidence="1" key="1">
    <citation type="submission" date="2022-10" db="EMBL/GenBank/DDBJ databases">
        <title>Genome Sequence of Xylaria curta.</title>
        <authorList>
            <person name="Buettner E."/>
        </authorList>
    </citation>
    <scope>NUCLEOTIDE SEQUENCE</scope>
    <source>
        <strain evidence="1">Babe10</strain>
    </source>
</reference>
<evidence type="ECO:0000313" key="1">
    <source>
        <dbReference type="EMBL" id="KAJ2973365.1"/>
    </source>
</evidence>
<organism evidence="1 2">
    <name type="scientific">Xylaria curta</name>
    <dbReference type="NCBI Taxonomy" id="42375"/>
    <lineage>
        <taxon>Eukaryota</taxon>
        <taxon>Fungi</taxon>
        <taxon>Dikarya</taxon>
        <taxon>Ascomycota</taxon>
        <taxon>Pezizomycotina</taxon>
        <taxon>Sordariomycetes</taxon>
        <taxon>Xylariomycetidae</taxon>
        <taxon>Xylariales</taxon>
        <taxon>Xylariaceae</taxon>
        <taxon>Xylaria</taxon>
    </lineage>
</organism>
<dbReference type="Proteomes" id="UP001143856">
    <property type="component" value="Unassembled WGS sequence"/>
</dbReference>
<keyword evidence="2" id="KW-1185">Reference proteome</keyword>
<protein>
    <submittedName>
        <fullName evidence="1">Uncharacterized protein</fullName>
    </submittedName>
</protein>
<sequence>MSHAYLPFRPAHSLTQPLCGCWYPSPMPNAPGPVIRSYLPLDSMKAHTVVKDVASRTVLTQAFSNRSTEPREDISYSFPLYDGVSVVSFTATIGDVKIHGVVKEKQQARRDYDHAVSKGSLAGLLEQLPEASDIFITRIGNVPAGASVIVEVTYIGELRHDAGSNGIRFTIPTSIAPRYGATPDGMVTSAAAKTADATQVVVDFQSPEGCPIQQIQSPSHPIAVTVGRTTDMPAAAFLANRGSATLSLDTTTLDKDFVVIASIKDADIPKALLETHDTISNQRALMATLVPRFNIAPTYGEIVFIVDRSGSMQGKMDMVIKATTILLKSLPVGTKFNICSFGSRHSFLWPRSKSYNDKNLEEALKHIDTFAANFGGTEMYQPVKDTINQRFSDMMLDVIMLTDGQIYNQDTLFDLIRKSSADNKCRFFSLGIGSGASTALVEGIATAGKGLSQFVAEGEKMDMKMVRLLKGALTPHIDDYSLEVKYKQDDDDFEIIESSKTASQVDVALPTTSADEAASKPPISFFDNTIDPDDNGKATMTSTKTENDKFAHLPIISPPSILQAPCRVPPLFPFSRTTVYLLLDPSTYHRTPEAVILRATCSQGPLELEMKVEDVGKGETIHQLAAKKAVSEIEKTGGWLADATDKADGALIKSKYDGRWEELVEREAVRLARRCYLRQKEVTV</sequence>
<evidence type="ECO:0000313" key="2">
    <source>
        <dbReference type="Proteomes" id="UP001143856"/>
    </source>
</evidence>
<gene>
    <name evidence="1" type="ORF">NUW58_g8954</name>
</gene>